<name>A0A5N6TPA4_ASPAV</name>
<accession>A0A5N6TPA4</accession>
<proteinExistence type="predicted"/>
<gene>
    <name evidence="1" type="ORF">BDV25DRAFT_142027</name>
</gene>
<dbReference type="EMBL" id="ML742171">
    <property type="protein sequence ID" value="KAE8148183.1"/>
    <property type="molecule type" value="Genomic_DNA"/>
</dbReference>
<reference evidence="1 2" key="1">
    <citation type="submission" date="2019-04" db="EMBL/GenBank/DDBJ databases">
        <title>Friends and foes A comparative genomics study of 23 Aspergillus species from section Flavi.</title>
        <authorList>
            <consortium name="DOE Joint Genome Institute"/>
            <person name="Kjaerbolling I."/>
            <person name="Vesth T."/>
            <person name="Frisvad J.C."/>
            <person name="Nybo J.L."/>
            <person name="Theobald S."/>
            <person name="Kildgaard S."/>
            <person name="Isbrandt T."/>
            <person name="Kuo A."/>
            <person name="Sato A."/>
            <person name="Lyhne E.K."/>
            <person name="Kogle M.E."/>
            <person name="Wiebenga A."/>
            <person name="Kun R.S."/>
            <person name="Lubbers R.J."/>
            <person name="Makela M.R."/>
            <person name="Barry K."/>
            <person name="Chovatia M."/>
            <person name="Clum A."/>
            <person name="Daum C."/>
            <person name="Haridas S."/>
            <person name="He G."/>
            <person name="LaButti K."/>
            <person name="Lipzen A."/>
            <person name="Mondo S."/>
            <person name="Riley R."/>
            <person name="Salamov A."/>
            <person name="Simmons B.A."/>
            <person name="Magnuson J.K."/>
            <person name="Henrissat B."/>
            <person name="Mortensen U.H."/>
            <person name="Larsen T.O."/>
            <person name="Devries R.P."/>
            <person name="Grigoriev I.V."/>
            <person name="Machida M."/>
            <person name="Baker S.E."/>
            <person name="Andersen M.R."/>
        </authorList>
    </citation>
    <scope>NUCLEOTIDE SEQUENCE [LARGE SCALE GENOMIC DNA]</scope>
    <source>
        <strain evidence="1 2">IBT 18842</strain>
    </source>
</reference>
<evidence type="ECO:0000313" key="1">
    <source>
        <dbReference type="EMBL" id="KAE8148183.1"/>
    </source>
</evidence>
<sequence length="95" mass="10501">MVPYRSATARIKRAVFRDIFDQGAAHVGVPGPGSTKLGGLDKRFSNDIPKIELSGPQHLRLSSTLPVLFTTEVDKIIPWFIERSIADKPTIILQC</sequence>
<keyword evidence="2" id="KW-1185">Reference proteome</keyword>
<protein>
    <submittedName>
        <fullName evidence="1">Uncharacterized protein</fullName>
    </submittedName>
</protein>
<dbReference type="OrthoDB" id="415706at2759"/>
<dbReference type="AlphaFoldDB" id="A0A5N6TPA4"/>
<evidence type="ECO:0000313" key="2">
    <source>
        <dbReference type="Proteomes" id="UP000325780"/>
    </source>
</evidence>
<dbReference type="Proteomes" id="UP000325780">
    <property type="component" value="Unassembled WGS sequence"/>
</dbReference>
<organism evidence="1 2">
    <name type="scientific">Aspergillus avenaceus</name>
    <dbReference type="NCBI Taxonomy" id="36643"/>
    <lineage>
        <taxon>Eukaryota</taxon>
        <taxon>Fungi</taxon>
        <taxon>Dikarya</taxon>
        <taxon>Ascomycota</taxon>
        <taxon>Pezizomycotina</taxon>
        <taxon>Eurotiomycetes</taxon>
        <taxon>Eurotiomycetidae</taxon>
        <taxon>Eurotiales</taxon>
        <taxon>Aspergillaceae</taxon>
        <taxon>Aspergillus</taxon>
        <taxon>Aspergillus subgen. Circumdati</taxon>
    </lineage>
</organism>